<evidence type="ECO:0000256" key="2">
    <source>
        <dbReference type="ARBA" id="ARBA00004406"/>
    </source>
</evidence>
<dbReference type="SMART" id="SM00212">
    <property type="entry name" value="UBCc"/>
    <property type="match status" value="1"/>
</dbReference>
<evidence type="ECO:0000256" key="22">
    <source>
        <dbReference type="ARBA" id="ARBA00042316"/>
    </source>
</evidence>
<keyword evidence="7" id="KW-0444">Lipid biosynthesis</keyword>
<keyword evidence="9" id="KW-0053">Apoptosis</keyword>
<keyword evidence="14" id="KW-0752">Steroid biosynthesis</keyword>
<dbReference type="Gene3D" id="3.10.110.10">
    <property type="entry name" value="Ubiquitin Conjugating Enzyme"/>
    <property type="match status" value="2"/>
</dbReference>
<dbReference type="InterPro" id="IPR016135">
    <property type="entry name" value="UBQ-conjugating_enzyme/RWD"/>
</dbReference>
<evidence type="ECO:0000313" key="32">
    <source>
        <dbReference type="EMBL" id="GAD98996.1"/>
    </source>
</evidence>
<feature type="domain" description="UBC core" evidence="31">
    <location>
        <begin position="4"/>
        <end position="164"/>
    </location>
</feature>
<dbReference type="GO" id="GO:0006915">
    <property type="term" value="P:apoptotic process"/>
    <property type="evidence" value="ECO:0007669"/>
    <property type="project" value="UniProtKB-KW"/>
</dbReference>
<protein>
    <recommendedName>
        <fullName evidence="26">Sterol-4-alpha-carboxylate 3-dehydrogenase ERG26, decarboxylating</fullName>
        <ecNumber evidence="5">2.3.2.23</ecNumber>
    </recommendedName>
    <alternativeName>
        <fullName evidence="29 30">C-3 Sterol dehydrogenase ERG26</fullName>
    </alternativeName>
    <alternativeName>
        <fullName evidence="27 28">C-4 decarboxylase ERG26</fullName>
    </alternativeName>
    <alternativeName>
        <fullName evidence="21">E2 ubiquitin-conjugating enzyme Z</fullName>
    </alternativeName>
    <alternativeName>
        <fullName evidence="25">Sterol-4-alpha-carboxylate 3-dehydrogenase erg26, decarboxylating</fullName>
    </alternativeName>
    <alternativeName>
        <fullName evidence="23">Ubiquitin carrier protein Z</fullName>
    </alternativeName>
    <alternativeName>
        <fullName evidence="20">Ubiquitin-conjugating enzyme E2 Z</fullName>
    </alternativeName>
    <alternativeName>
        <fullName evidence="22">Ubiquitin-protein ligase Z</fullName>
    </alternativeName>
</protein>
<evidence type="ECO:0000256" key="17">
    <source>
        <dbReference type="ARBA" id="ARBA00023098"/>
    </source>
</evidence>
<evidence type="ECO:0000313" key="33">
    <source>
        <dbReference type="Proteomes" id="UP000018001"/>
    </source>
</evidence>
<dbReference type="AlphaFoldDB" id="V5GAD1"/>
<keyword evidence="19" id="KW-0539">Nucleus</keyword>
<evidence type="ECO:0000256" key="27">
    <source>
        <dbReference type="ARBA" id="ARBA00081267"/>
    </source>
</evidence>
<dbReference type="InterPro" id="IPR002225">
    <property type="entry name" value="3Beta_OHSteriod_DH/Estase"/>
</dbReference>
<organism evidence="32 33">
    <name type="scientific">Byssochlamys spectabilis (strain No. 5 / NBRC 109023)</name>
    <name type="common">Paecilomyces variotii</name>
    <dbReference type="NCBI Taxonomy" id="1356009"/>
    <lineage>
        <taxon>Eukaryota</taxon>
        <taxon>Fungi</taxon>
        <taxon>Dikarya</taxon>
        <taxon>Ascomycota</taxon>
        <taxon>Pezizomycotina</taxon>
        <taxon>Eurotiomycetes</taxon>
        <taxon>Eurotiomycetidae</taxon>
        <taxon>Eurotiales</taxon>
        <taxon>Thermoascaceae</taxon>
        <taxon>Paecilomyces</taxon>
    </lineage>
</organism>
<evidence type="ECO:0000256" key="28">
    <source>
        <dbReference type="ARBA" id="ARBA00081397"/>
    </source>
</evidence>
<dbReference type="CDD" id="cd00195">
    <property type="entry name" value="UBCc_UEV"/>
    <property type="match status" value="1"/>
</dbReference>
<comment type="similarity">
    <text evidence="4">Belongs to the 3-beta-HSD family.</text>
</comment>
<evidence type="ECO:0000256" key="9">
    <source>
        <dbReference type="ARBA" id="ARBA00022703"/>
    </source>
</evidence>
<dbReference type="Gene3D" id="3.40.50.720">
    <property type="entry name" value="NAD(P)-binding Rossmann-like Domain"/>
    <property type="match status" value="1"/>
</dbReference>
<dbReference type="Pfam" id="PF01073">
    <property type="entry name" value="3Beta_HSD"/>
    <property type="match status" value="1"/>
</dbReference>
<keyword evidence="17" id="KW-0443">Lipid metabolism</keyword>
<dbReference type="InterPro" id="IPR000608">
    <property type="entry name" value="UBC"/>
</dbReference>
<dbReference type="EC" id="2.3.2.23" evidence="5"/>
<dbReference type="GO" id="GO:0043066">
    <property type="term" value="P:negative regulation of apoptotic process"/>
    <property type="evidence" value="ECO:0007669"/>
    <property type="project" value="TreeGrafter"/>
</dbReference>
<comment type="subcellular location">
    <subcellularLocation>
        <location evidence="3">Cytoplasm</location>
    </subcellularLocation>
    <subcellularLocation>
        <location evidence="2">Endoplasmic reticulum membrane</location>
        <topology evidence="2">Peripheral membrane protein</topology>
    </subcellularLocation>
    <subcellularLocation>
        <location evidence="1">Nucleus</location>
    </subcellularLocation>
</comment>
<sequence length="872" mass="98562">MSDQAILRITREIRQIQQGTDLSLAVAYEDCDIRNVKALIVGPPDTPYEFGFFEFSIKFPKDYPANPPHVKAMTTNGGRCRFNPNIYASGKVCLSILGTWRGESGEQWSSAQGLESILISIQSLMSSNPYENEPGFENCKDKEHKKNMKLYITKIRHETLRIAVIQPLEDSLGIRTDGTVTAKADEWTSETADDDHLIKEDRAPFQPFNDLRKRRFLWYYDSYMQAINNAEKEVEVKQKFSTMPFEGHSNSMDGHFNYPELKKRMGFIRETIAAETQRWAIEGLAAKEQEVGIAANLQRQHEQIVEDLKKNFTIDLAIVDGNPFLWELTYFGKPMTHLDGGVFKIKISLSPRFPEEQPRVFVRTPLYHHRVSKDDGILCYFPRRPDEMRYHIEAVMDALEEESPPYDPRTTVHPEATKLFWGSSEDRKKYNRALRRSVENSMDSPPVATKLLSTLQQSEIPIMATGNTIELGTVLVVGGCGFVGSHIVDQLLNFPSETDPSAALPRPQNDKRFEYPLARDRYPSYKAKVAVVDLKTTNNRLPGATYYDGDLTSKESMLEVFRKVRPDVVMHTASLMLDGNKELLRKVNVDGAKNLLDVAGGAAGDWGGKCKAFVYTSSSSVVHDTQSDLVNVNEEWPYIRGRLQREYYSETKADAEEMILKYNRTSPSGMLTCAVRPAGIYGEKDTTFTFKILEHASKASPTVLRLQLGDNNNLFDFTYVGNVAHAHMLAAKALLATFLRYETGRGAVLDHERVDGEAFNITNDSPVYFWDMTRAAWALSGKVVEPHEVWELPEGLLGVVGGLAETVLGLFGKKPRLTRQTVRYSCMTRYYSPNKAKLRLGYKPVIPVDEGLARAVGYIVERERQDSGKKTL</sequence>
<dbReference type="InParanoid" id="V5GAD1"/>
<evidence type="ECO:0000256" key="24">
    <source>
        <dbReference type="ARBA" id="ARBA00046995"/>
    </source>
</evidence>
<evidence type="ECO:0000259" key="31">
    <source>
        <dbReference type="PROSITE" id="PS50127"/>
    </source>
</evidence>
<dbReference type="InterPro" id="IPR036291">
    <property type="entry name" value="NAD(P)-bd_dom_sf"/>
</dbReference>
<keyword evidence="15" id="KW-0560">Oxidoreductase</keyword>
<comment type="caution">
    <text evidence="32">The sequence shown here is derived from an EMBL/GenBank/DDBJ whole genome shotgun (WGS) entry which is preliminary data.</text>
</comment>
<proteinExistence type="inferred from homology"/>
<evidence type="ECO:0000256" key="10">
    <source>
        <dbReference type="ARBA" id="ARBA00022741"/>
    </source>
</evidence>
<dbReference type="PANTHER" id="PTHR46116:SF26">
    <property type="entry name" value="UBIQUITIN-CONJUGATING ENZYME E2 Z"/>
    <property type="match status" value="1"/>
</dbReference>
<evidence type="ECO:0000256" key="13">
    <source>
        <dbReference type="ARBA" id="ARBA00022840"/>
    </source>
</evidence>
<keyword evidence="6" id="KW-0963">Cytoplasm</keyword>
<evidence type="ECO:0000256" key="6">
    <source>
        <dbReference type="ARBA" id="ARBA00022490"/>
    </source>
</evidence>
<keyword evidence="8" id="KW-0808">Transferase</keyword>
<keyword evidence="18" id="KW-0472">Membrane</keyword>
<dbReference type="EMBL" id="BAUL01000271">
    <property type="protein sequence ID" value="GAD98996.1"/>
    <property type="molecule type" value="Genomic_DNA"/>
</dbReference>
<dbReference type="HOGENOM" id="CLU_329278_0_0_1"/>
<dbReference type="GO" id="GO:0005634">
    <property type="term" value="C:nucleus"/>
    <property type="evidence" value="ECO:0007669"/>
    <property type="project" value="UniProtKB-SubCell"/>
</dbReference>
<evidence type="ECO:0000256" key="1">
    <source>
        <dbReference type="ARBA" id="ARBA00004123"/>
    </source>
</evidence>
<evidence type="ECO:0000256" key="4">
    <source>
        <dbReference type="ARBA" id="ARBA00009219"/>
    </source>
</evidence>
<dbReference type="FunFam" id="3.40.50.720:FF:000346">
    <property type="entry name" value="C-3 sterol dehydrogenase/C-4 decarboxylase"/>
    <property type="match status" value="1"/>
</dbReference>
<dbReference type="CDD" id="cd23809">
    <property type="entry name" value="UBCc_UBE2Z"/>
    <property type="match status" value="1"/>
</dbReference>
<dbReference type="eggNOG" id="KOG0895">
    <property type="taxonomic scope" value="Eukaryota"/>
</dbReference>
<dbReference type="Pfam" id="PF00179">
    <property type="entry name" value="UQ_con"/>
    <property type="match status" value="2"/>
</dbReference>
<evidence type="ECO:0000256" key="3">
    <source>
        <dbReference type="ARBA" id="ARBA00004496"/>
    </source>
</evidence>
<evidence type="ECO:0000256" key="23">
    <source>
        <dbReference type="ARBA" id="ARBA00042401"/>
    </source>
</evidence>
<evidence type="ECO:0000256" key="12">
    <source>
        <dbReference type="ARBA" id="ARBA00022824"/>
    </source>
</evidence>
<evidence type="ECO:0000256" key="25">
    <source>
        <dbReference type="ARBA" id="ARBA00067470"/>
    </source>
</evidence>
<evidence type="ECO:0000256" key="15">
    <source>
        <dbReference type="ARBA" id="ARBA00023002"/>
    </source>
</evidence>
<evidence type="ECO:0000256" key="30">
    <source>
        <dbReference type="ARBA" id="ARBA00082106"/>
    </source>
</evidence>
<keyword evidence="12" id="KW-0256">Endoplasmic reticulum</keyword>
<gene>
    <name evidence="32" type="ORF">PVAR5_7701</name>
</gene>
<evidence type="ECO:0000256" key="19">
    <source>
        <dbReference type="ARBA" id="ARBA00023242"/>
    </source>
</evidence>
<dbReference type="GO" id="GO:0004869">
    <property type="term" value="F:cysteine-type endopeptidase inhibitor activity"/>
    <property type="evidence" value="ECO:0007669"/>
    <property type="project" value="TreeGrafter"/>
</dbReference>
<keyword evidence="33" id="KW-1185">Reference proteome</keyword>
<evidence type="ECO:0000256" key="18">
    <source>
        <dbReference type="ARBA" id="ARBA00023136"/>
    </source>
</evidence>
<evidence type="ECO:0000256" key="14">
    <source>
        <dbReference type="ARBA" id="ARBA00022955"/>
    </source>
</evidence>
<keyword evidence="13" id="KW-0067">ATP-binding</keyword>
<dbReference type="PROSITE" id="PS50127">
    <property type="entry name" value="UBC_2"/>
    <property type="match status" value="1"/>
</dbReference>
<dbReference type="eggNOG" id="KOG1430">
    <property type="taxonomic scope" value="Eukaryota"/>
</dbReference>
<evidence type="ECO:0000256" key="5">
    <source>
        <dbReference type="ARBA" id="ARBA00012486"/>
    </source>
</evidence>
<dbReference type="GO" id="GO:0061631">
    <property type="term" value="F:ubiquitin conjugating enzyme activity"/>
    <property type="evidence" value="ECO:0007669"/>
    <property type="project" value="UniProtKB-EC"/>
</dbReference>
<evidence type="ECO:0000256" key="11">
    <source>
        <dbReference type="ARBA" id="ARBA00022786"/>
    </source>
</evidence>
<evidence type="ECO:0000256" key="29">
    <source>
        <dbReference type="ARBA" id="ARBA00081452"/>
    </source>
</evidence>
<keyword evidence="11" id="KW-0833">Ubl conjugation pathway</keyword>
<reference evidence="33" key="1">
    <citation type="journal article" date="2014" name="Genome Announc.">
        <title>Draft genome sequence of the formaldehyde-resistant fungus Byssochlamys spectabilis No. 5 (anamorph Paecilomyces variotii No. 5) (NBRC109023).</title>
        <authorList>
            <person name="Oka T."/>
            <person name="Ekino K."/>
            <person name="Fukuda K."/>
            <person name="Nomura Y."/>
        </authorList>
    </citation>
    <scope>NUCLEOTIDE SEQUENCE [LARGE SCALE GENOMIC DNA]</scope>
    <source>
        <strain evidence="33">No. 5 / NBRC 109023</strain>
    </source>
</reference>
<evidence type="ECO:0000256" key="16">
    <source>
        <dbReference type="ARBA" id="ARBA00023027"/>
    </source>
</evidence>
<dbReference type="SUPFAM" id="SSF51735">
    <property type="entry name" value="NAD(P)-binding Rossmann-fold domains"/>
    <property type="match status" value="1"/>
</dbReference>
<name>V5GAD1_BYSSN</name>
<dbReference type="GO" id="GO:0005524">
    <property type="term" value="F:ATP binding"/>
    <property type="evidence" value="ECO:0007669"/>
    <property type="project" value="UniProtKB-KW"/>
</dbReference>
<dbReference type="GO" id="GO:0005789">
    <property type="term" value="C:endoplasmic reticulum membrane"/>
    <property type="evidence" value="ECO:0007669"/>
    <property type="project" value="UniProtKB-SubCell"/>
</dbReference>
<dbReference type="PANTHER" id="PTHR46116">
    <property type="entry name" value="(E3-INDEPENDENT) E2 UBIQUITIN-CONJUGATING ENZYME"/>
    <property type="match status" value="1"/>
</dbReference>
<dbReference type="GO" id="GO:0006696">
    <property type="term" value="P:ergosterol biosynthetic process"/>
    <property type="evidence" value="ECO:0007669"/>
    <property type="project" value="UniProtKB-ARBA"/>
</dbReference>
<keyword evidence="16" id="KW-0520">NAD</keyword>
<evidence type="ECO:0000256" key="8">
    <source>
        <dbReference type="ARBA" id="ARBA00022679"/>
    </source>
</evidence>
<dbReference type="SUPFAM" id="SSF54495">
    <property type="entry name" value="UBC-like"/>
    <property type="match status" value="2"/>
</dbReference>
<dbReference type="Proteomes" id="UP000018001">
    <property type="component" value="Unassembled WGS sequence"/>
</dbReference>
<evidence type="ECO:0000256" key="21">
    <source>
        <dbReference type="ARBA" id="ARBA00041798"/>
    </source>
</evidence>
<dbReference type="GO" id="GO:0000252">
    <property type="term" value="F:3-beta-hydroxysteroid dehydrogenase [NAD(P)+]/C4-decarboxylase activity"/>
    <property type="evidence" value="ECO:0007669"/>
    <property type="project" value="UniProtKB-ARBA"/>
</dbReference>
<evidence type="ECO:0000256" key="26">
    <source>
        <dbReference type="ARBA" id="ARBA00067985"/>
    </source>
</evidence>
<evidence type="ECO:0000256" key="20">
    <source>
        <dbReference type="ARBA" id="ARBA00039894"/>
    </source>
</evidence>
<comment type="subunit">
    <text evidence="24">Heterotetramer of ERG25, ERG26, ERG27 and ERG28. ERG28 acts as a scaffold to tether ERG27 and other 4,4-demethylation-related enzymes, forming a demethylation enzyme complex, in the endoplasmic reticulum.</text>
</comment>
<evidence type="ECO:0000256" key="7">
    <source>
        <dbReference type="ARBA" id="ARBA00022516"/>
    </source>
</evidence>
<dbReference type="OrthoDB" id="1926878at2759"/>
<accession>V5GAD1</accession>
<keyword evidence="10" id="KW-0547">Nucleotide-binding</keyword>